<dbReference type="SUPFAM" id="SSF47323">
    <property type="entry name" value="Anticodon-binding domain of a subclass of class I aminoacyl-tRNA synthetases"/>
    <property type="match status" value="1"/>
</dbReference>
<evidence type="ECO:0000256" key="13">
    <source>
        <dbReference type="ARBA" id="ARBA00045476"/>
    </source>
</evidence>
<dbReference type="InterPro" id="IPR014729">
    <property type="entry name" value="Rossmann-like_a/b/a_fold"/>
</dbReference>
<dbReference type="Gene3D" id="1.20.120.1910">
    <property type="entry name" value="Cysteine-tRNA ligase, C-terminal anti-codon recognition domain"/>
    <property type="match status" value="1"/>
</dbReference>
<evidence type="ECO:0000256" key="14">
    <source>
        <dbReference type="ARBA" id="ARBA00047499"/>
    </source>
</evidence>
<evidence type="ECO:0000256" key="4">
    <source>
        <dbReference type="ARBA" id="ARBA00022598"/>
    </source>
</evidence>
<dbReference type="InterPro" id="IPR009080">
    <property type="entry name" value="tRNAsynth_Ia_anticodon-bd"/>
</dbReference>
<comment type="caution">
    <text evidence="20">The sequence shown here is derived from an EMBL/GenBank/DDBJ whole genome shotgun (WGS) entry which is preliminary data.</text>
</comment>
<organism evidence="20 21">
    <name type="scientific">Molorchus minor</name>
    <dbReference type="NCBI Taxonomy" id="1323400"/>
    <lineage>
        <taxon>Eukaryota</taxon>
        <taxon>Metazoa</taxon>
        <taxon>Ecdysozoa</taxon>
        <taxon>Arthropoda</taxon>
        <taxon>Hexapoda</taxon>
        <taxon>Insecta</taxon>
        <taxon>Pterygota</taxon>
        <taxon>Neoptera</taxon>
        <taxon>Endopterygota</taxon>
        <taxon>Coleoptera</taxon>
        <taxon>Polyphaga</taxon>
        <taxon>Cucujiformia</taxon>
        <taxon>Chrysomeloidea</taxon>
        <taxon>Cerambycidae</taxon>
        <taxon>Lamiinae</taxon>
        <taxon>Monochamini</taxon>
        <taxon>Molorchus</taxon>
    </lineage>
</organism>
<evidence type="ECO:0000256" key="18">
    <source>
        <dbReference type="ARBA" id="ARBA00049046"/>
    </source>
</evidence>
<comment type="similarity">
    <text evidence="2">Belongs to the class-I aminoacyl-tRNA synthetase family.</text>
</comment>
<evidence type="ECO:0000256" key="1">
    <source>
        <dbReference type="ARBA" id="ARBA00001947"/>
    </source>
</evidence>
<dbReference type="Gene3D" id="3.40.50.620">
    <property type="entry name" value="HUPs"/>
    <property type="match status" value="1"/>
</dbReference>
<evidence type="ECO:0000256" key="12">
    <source>
        <dbReference type="ARBA" id="ARBA00043868"/>
    </source>
</evidence>
<evidence type="ECO:0000256" key="8">
    <source>
        <dbReference type="ARBA" id="ARBA00022840"/>
    </source>
</evidence>
<keyword evidence="9" id="KW-0648">Protein biosynthesis</keyword>
<dbReference type="InterPro" id="IPR015803">
    <property type="entry name" value="Cys-tRNA-ligase"/>
</dbReference>
<dbReference type="SUPFAM" id="SSF52374">
    <property type="entry name" value="Nucleotidylyl transferase"/>
    <property type="match status" value="1"/>
</dbReference>
<dbReference type="EC" id="6.1.1.16" evidence="3"/>
<evidence type="ECO:0000256" key="15">
    <source>
        <dbReference type="ARBA" id="ARBA00047548"/>
    </source>
</evidence>
<gene>
    <name evidence="20" type="ORF">NQ317_014445</name>
</gene>
<evidence type="ECO:0000256" key="11">
    <source>
        <dbReference type="ARBA" id="ARBA00031499"/>
    </source>
</evidence>
<proteinExistence type="inferred from homology"/>
<evidence type="ECO:0000256" key="3">
    <source>
        <dbReference type="ARBA" id="ARBA00012832"/>
    </source>
</evidence>
<protein>
    <recommendedName>
        <fullName evidence="3">cysteine--tRNA ligase</fullName>
        <ecNumber evidence="3">6.1.1.16</ecNumber>
    </recommendedName>
    <alternativeName>
        <fullName evidence="11">Cysteinyl-tRNA synthetase</fullName>
    </alternativeName>
</protein>
<evidence type="ECO:0000256" key="10">
    <source>
        <dbReference type="ARBA" id="ARBA00023146"/>
    </source>
</evidence>
<reference evidence="20" key="1">
    <citation type="journal article" date="2023" name="Insect Mol. Biol.">
        <title>Genome sequencing provides insights into the evolution of gene families encoding plant cell wall-degrading enzymes in longhorned beetles.</title>
        <authorList>
            <person name="Shin N.R."/>
            <person name="Okamura Y."/>
            <person name="Kirsch R."/>
            <person name="Pauchet Y."/>
        </authorList>
    </citation>
    <scope>NUCLEOTIDE SEQUENCE</scope>
    <source>
        <strain evidence="20">MMC_N1</strain>
    </source>
</reference>
<comment type="catalytic activity">
    <reaction evidence="15">
        <text>2 L-cysteine = S-sulfanyl-L-cysteine + L-alanine</text>
        <dbReference type="Rhea" id="RHEA:78543"/>
        <dbReference type="ChEBI" id="CHEBI:35235"/>
        <dbReference type="ChEBI" id="CHEBI:57972"/>
        <dbReference type="ChEBI" id="CHEBI:58591"/>
    </reaction>
    <physiologicalReaction direction="left-to-right" evidence="15">
        <dbReference type="Rhea" id="RHEA:78544"/>
    </physiologicalReaction>
</comment>
<evidence type="ECO:0000256" key="5">
    <source>
        <dbReference type="ARBA" id="ARBA00022723"/>
    </source>
</evidence>
<feature type="domain" description="tRNA synthetases class I catalytic" evidence="19">
    <location>
        <begin position="51"/>
        <end position="343"/>
    </location>
</feature>
<dbReference type="Pfam" id="PF01406">
    <property type="entry name" value="tRNA-synt_1e"/>
    <property type="match status" value="1"/>
</dbReference>
<keyword evidence="4" id="KW-0436">Ligase</keyword>
<evidence type="ECO:0000313" key="20">
    <source>
        <dbReference type="EMBL" id="KAJ8985791.1"/>
    </source>
</evidence>
<keyword evidence="6" id="KW-0547">Nucleotide-binding</keyword>
<comment type="catalytic activity">
    <reaction evidence="16">
        <text>S-sulfanyl-L-cysteine + L-cysteine = S-disulfanyl-L-cysteine + L-alanine</text>
        <dbReference type="Rhea" id="RHEA:78627"/>
        <dbReference type="ChEBI" id="CHEBI:35235"/>
        <dbReference type="ChEBI" id="CHEBI:57972"/>
        <dbReference type="ChEBI" id="CHEBI:58591"/>
        <dbReference type="ChEBI" id="CHEBI:229465"/>
    </reaction>
    <physiologicalReaction direction="left-to-right" evidence="16">
        <dbReference type="Rhea" id="RHEA:78628"/>
    </physiologicalReaction>
</comment>
<evidence type="ECO:0000259" key="19">
    <source>
        <dbReference type="Pfam" id="PF01406"/>
    </source>
</evidence>
<keyword evidence="7" id="KW-0862">Zinc</keyword>
<dbReference type="PRINTS" id="PR00983">
    <property type="entry name" value="TRNASYNTHCYS"/>
</dbReference>
<evidence type="ECO:0000256" key="2">
    <source>
        <dbReference type="ARBA" id="ARBA00005594"/>
    </source>
</evidence>
<keyword evidence="21" id="KW-1185">Reference proteome</keyword>
<comment type="cofactor">
    <cofactor evidence="1">
        <name>Zn(2+)</name>
        <dbReference type="ChEBI" id="CHEBI:29105"/>
    </cofactor>
</comment>
<comment type="catalytic activity">
    <reaction evidence="18">
        <text>tRNA(Cys) + L-cysteine + ATP = L-cysteinyl-tRNA(Cys) + AMP + diphosphate</text>
        <dbReference type="Rhea" id="RHEA:17773"/>
        <dbReference type="Rhea" id="RHEA-COMP:9661"/>
        <dbReference type="Rhea" id="RHEA-COMP:9679"/>
        <dbReference type="ChEBI" id="CHEBI:30616"/>
        <dbReference type="ChEBI" id="CHEBI:33019"/>
        <dbReference type="ChEBI" id="CHEBI:35235"/>
        <dbReference type="ChEBI" id="CHEBI:78442"/>
        <dbReference type="ChEBI" id="CHEBI:78517"/>
        <dbReference type="ChEBI" id="CHEBI:456215"/>
        <dbReference type="EC" id="6.1.1.16"/>
    </reaction>
    <physiologicalReaction direction="right-to-left" evidence="18">
        <dbReference type="Rhea" id="RHEA:17775"/>
    </physiologicalReaction>
</comment>
<dbReference type="InterPro" id="IPR024909">
    <property type="entry name" value="Cys-tRNA/MSH_ligase"/>
</dbReference>
<evidence type="ECO:0000256" key="6">
    <source>
        <dbReference type="ARBA" id="ARBA00022741"/>
    </source>
</evidence>
<dbReference type="InterPro" id="IPR032678">
    <property type="entry name" value="tRNA-synt_1_cat_dom"/>
</dbReference>
<dbReference type="NCBIfam" id="TIGR00435">
    <property type="entry name" value="cysS"/>
    <property type="match status" value="1"/>
</dbReference>
<evidence type="ECO:0000256" key="9">
    <source>
        <dbReference type="ARBA" id="ARBA00022917"/>
    </source>
</evidence>
<evidence type="ECO:0000256" key="7">
    <source>
        <dbReference type="ARBA" id="ARBA00022833"/>
    </source>
</evidence>
<comment type="function">
    <text evidence="13">In addition to its role as an aminoacyl-tRNA synthetase, has also cysteine persulfide synthase activity. Produces reactive persulfide species such as cysteine persulfide (CysSSH) from substrate cysteine and mediate direct incorporation of CysSSH into proteins during translations, resulting in protein persulfides and polysulfides. CysSSHs behave as potent antioxidants and cellular protectants.</text>
</comment>
<evidence type="ECO:0000313" key="21">
    <source>
        <dbReference type="Proteomes" id="UP001162164"/>
    </source>
</evidence>
<dbReference type="Proteomes" id="UP001162164">
    <property type="component" value="Unassembled WGS sequence"/>
</dbReference>
<dbReference type="PANTHER" id="PTHR10890">
    <property type="entry name" value="CYSTEINYL-TRNA SYNTHETASE"/>
    <property type="match status" value="1"/>
</dbReference>
<dbReference type="CDD" id="cd00672">
    <property type="entry name" value="CysRS_core"/>
    <property type="match status" value="1"/>
</dbReference>
<accession>A0ABQ9K5A4</accession>
<dbReference type="HAMAP" id="MF_00041">
    <property type="entry name" value="Cys_tRNA_synth"/>
    <property type="match status" value="1"/>
</dbReference>
<comment type="function">
    <text evidence="12">Mitochondrial cysteine-specific aminoacyl-tRNA synthetase that catalyzes the ATP-dependent ligation of cysteine to tRNA(Cys).</text>
</comment>
<dbReference type="EMBL" id="JAPWTJ010000009">
    <property type="protein sequence ID" value="KAJ8985791.1"/>
    <property type="molecule type" value="Genomic_DNA"/>
</dbReference>
<sequence length="510" mass="58403">MISSGFLLRPCKNFIKQSYKHNWIKPDGFETGIQVYNCITEGKTPLILKNKQLITWYTCGPTVYDTSHIGHACCYVKLDVIQRILKSYFKYNIVMVMNITDIDDKIIYKANQTNTLYKDVATRYEKEFLKDLQDLGVTEPNIILRVTENIELIIDFIKKLEDGGQAYKAKDNSVYFDVKHYNNYGKLQNIGDQMIQQEQNDFKKSSADFALWKGSKKGEPFWHSPWGTGRPGWHIECSALASHILGSNIDIHAGGLDLRFPHHENEEAQSCAYHKTNQWVNYWLHTGHLHLKSAEKMSKSLKNTISIQEMLKIATPDVFRLSCLMSHYRSNVEYSKELLETAENLLKVYKNLLNSCDDYKKGYLKATINTEILTQALNDAYDNIHRSLCDDFDTPAVIKCLNDLVSVTNSMLHATVSSNSDGGLYTVMGVANFVSNTLSMFGINFESKTHTSQDFTEIMDILNTFRQNVRLIGVANKDQEVLKLCDNVRIRLRHLGIDIKDHAKASSWSR</sequence>
<keyword evidence="8" id="KW-0067">ATP-binding</keyword>
<comment type="catalytic activity">
    <reaction evidence="14">
        <text>S-disulfanyl-L-cysteine + tRNA(Cys) + ATP = (S)-disulfanyl-L-cysteinyl-tRNA(Cys) + AMP + diphosphate</text>
        <dbReference type="Rhea" id="RHEA:78651"/>
        <dbReference type="Rhea" id="RHEA-COMP:9661"/>
        <dbReference type="Rhea" id="RHEA-COMP:19120"/>
        <dbReference type="ChEBI" id="CHEBI:30616"/>
        <dbReference type="ChEBI" id="CHEBI:33019"/>
        <dbReference type="ChEBI" id="CHEBI:78442"/>
        <dbReference type="ChEBI" id="CHEBI:229465"/>
        <dbReference type="ChEBI" id="CHEBI:229521"/>
        <dbReference type="ChEBI" id="CHEBI:456215"/>
    </reaction>
    <physiologicalReaction direction="left-to-right" evidence="14">
        <dbReference type="Rhea" id="RHEA:78652"/>
    </physiologicalReaction>
</comment>
<evidence type="ECO:0000256" key="16">
    <source>
        <dbReference type="ARBA" id="ARBA00047731"/>
    </source>
</evidence>
<keyword evidence="5" id="KW-0479">Metal-binding</keyword>
<comment type="catalytic activity">
    <reaction evidence="17">
        <text>S-sulfanyl-L-cysteine + tRNA(Cys) + ATP = (S)-sulfanyl-L-cysteinyl-tRNA(Cys) + AMP + diphosphate</text>
        <dbReference type="Rhea" id="RHEA:78647"/>
        <dbReference type="Rhea" id="RHEA-COMP:9661"/>
        <dbReference type="Rhea" id="RHEA-COMP:19119"/>
        <dbReference type="ChEBI" id="CHEBI:30616"/>
        <dbReference type="ChEBI" id="CHEBI:33019"/>
        <dbReference type="ChEBI" id="CHEBI:58591"/>
        <dbReference type="ChEBI" id="CHEBI:78442"/>
        <dbReference type="ChEBI" id="CHEBI:229520"/>
        <dbReference type="ChEBI" id="CHEBI:456215"/>
    </reaction>
    <physiologicalReaction direction="left-to-right" evidence="17">
        <dbReference type="Rhea" id="RHEA:78648"/>
    </physiologicalReaction>
</comment>
<keyword evidence="10" id="KW-0030">Aminoacyl-tRNA synthetase</keyword>
<evidence type="ECO:0000256" key="17">
    <source>
        <dbReference type="ARBA" id="ARBA00048609"/>
    </source>
</evidence>
<name>A0ABQ9K5A4_9CUCU</name>
<dbReference type="PANTHER" id="PTHR10890:SF27">
    <property type="entry name" value="CYSTEINE--TRNA LIGASE, MITOCHONDRIAL-RELATED"/>
    <property type="match status" value="1"/>
</dbReference>